<evidence type="ECO:0000256" key="11">
    <source>
        <dbReference type="ARBA" id="ARBA00023204"/>
    </source>
</evidence>
<feature type="compositionally biased region" description="Polar residues" evidence="14">
    <location>
        <begin position="544"/>
        <end position="555"/>
    </location>
</feature>
<proteinExistence type="inferred from homology"/>
<evidence type="ECO:0000256" key="13">
    <source>
        <dbReference type="SAM" id="Coils"/>
    </source>
</evidence>
<evidence type="ECO:0000259" key="16">
    <source>
        <dbReference type="SMART" id="SM00485"/>
    </source>
</evidence>
<keyword evidence="12" id="KW-0539">Nucleus</keyword>
<dbReference type="OrthoDB" id="31113at2759"/>
<dbReference type="Proteomes" id="UP001152798">
    <property type="component" value="Chromosome 3"/>
</dbReference>
<dbReference type="PRINTS" id="PR00066">
    <property type="entry name" value="XRODRMPGMNTG"/>
</dbReference>
<dbReference type="GO" id="GO:0016788">
    <property type="term" value="F:hydrolase activity, acting on ester bonds"/>
    <property type="evidence" value="ECO:0007669"/>
    <property type="project" value="InterPro"/>
</dbReference>
<keyword evidence="11" id="KW-0234">DNA repair</keyword>
<dbReference type="GO" id="GO:0006289">
    <property type="term" value="P:nucleotide-excision repair"/>
    <property type="evidence" value="ECO:0007669"/>
    <property type="project" value="InterPro"/>
</dbReference>
<dbReference type="SMART" id="SM00485">
    <property type="entry name" value="XPGN"/>
    <property type="match status" value="1"/>
</dbReference>
<dbReference type="GO" id="GO:0003697">
    <property type="term" value="F:single-stranded DNA binding"/>
    <property type="evidence" value="ECO:0007669"/>
    <property type="project" value="InterPro"/>
</dbReference>
<dbReference type="GO" id="GO:0004520">
    <property type="term" value="F:DNA endonuclease activity"/>
    <property type="evidence" value="ECO:0007669"/>
    <property type="project" value="TreeGrafter"/>
</dbReference>
<gene>
    <name evidence="17" type="ORF">NEZAVI_LOCUS6008</name>
</gene>
<feature type="compositionally biased region" description="Low complexity" evidence="14">
    <location>
        <begin position="396"/>
        <end position="431"/>
    </location>
</feature>
<evidence type="ECO:0000256" key="1">
    <source>
        <dbReference type="ARBA" id="ARBA00001946"/>
    </source>
</evidence>
<dbReference type="EMBL" id="OV725079">
    <property type="protein sequence ID" value="CAH1395803.1"/>
    <property type="molecule type" value="Genomic_DNA"/>
</dbReference>
<dbReference type="InterPro" id="IPR019974">
    <property type="entry name" value="XPG_CS"/>
</dbReference>
<feature type="coiled-coil region" evidence="13">
    <location>
        <begin position="685"/>
        <end position="712"/>
    </location>
</feature>
<evidence type="ECO:0000256" key="10">
    <source>
        <dbReference type="ARBA" id="ARBA00022842"/>
    </source>
</evidence>
<dbReference type="InterPro" id="IPR008918">
    <property type="entry name" value="HhH2"/>
</dbReference>
<dbReference type="GO" id="GO:0005634">
    <property type="term" value="C:nucleus"/>
    <property type="evidence" value="ECO:0007669"/>
    <property type="project" value="UniProtKB-SubCell"/>
</dbReference>
<feature type="region of interest" description="Disordered" evidence="14">
    <location>
        <begin position="390"/>
        <end position="431"/>
    </location>
</feature>
<evidence type="ECO:0000256" key="3">
    <source>
        <dbReference type="ARBA" id="ARBA00005283"/>
    </source>
</evidence>
<feature type="domain" description="XPG-I" evidence="15">
    <location>
        <begin position="729"/>
        <end position="798"/>
    </location>
</feature>
<keyword evidence="5" id="KW-0540">Nuclease</keyword>
<dbReference type="GO" id="GO:0046872">
    <property type="term" value="F:metal ion binding"/>
    <property type="evidence" value="ECO:0007669"/>
    <property type="project" value="UniProtKB-KW"/>
</dbReference>
<dbReference type="Gene3D" id="1.10.150.20">
    <property type="entry name" value="5' to 3' exonuclease, C-terminal subdomain"/>
    <property type="match status" value="1"/>
</dbReference>
<evidence type="ECO:0000256" key="8">
    <source>
        <dbReference type="ARBA" id="ARBA00022763"/>
    </source>
</evidence>
<comment type="similarity">
    <text evidence="3">Belongs to the XPG/RAD2 endonuclease family. XPG subfamily.</text>
</comment>
<dbReference type="CDD" id="cd09868">
    <property type="entry name" value="PIN_XPG_RAD2"/>
    <property type="match status" value="2"/>
</dbReference>
<keyword evidence="9" id="KW-0378">Hydrolase</keyword>
<organism evidence="17 18">
    <name type="scientific">Nezara viridula</name>
    <name type="common">Southern green stink bug</name>
    <name type="synonym">Cimex viridulus</name>
    <dbReference type="NCBI Taxonomy" id="85310"/>
    <lineage>
        <taxon>Eukaryota</taxon>
        <taxon>Metazoa</taxon>
        <taxon>Ecdysozoa</taxon>
        <taxon>Arthropoda</taxon>
        <taxon>Hexapoda</taxon>
        <taxon>Insecta</taxon>
        <taxon>Pterygota</taxon>
        <taxon>Neoptera</taxon>
        <taxon>Paraneoptera</taxon>
        <taxon>Hemiptera</taxon>
        <taxon>Heteroptera</taxon>
        <taxon>Panheteroptera</taxon>
        <taxon>Pentatomomorpha</taxon>
        <taxon>Pentatomoidea</taxon>
        <taxon>Pentatomidae</taxon>
        <taxon>Pentatominae</taxon>
        <taxon>Nezara</taxon>
    </lineage>
</organism>
<dbReference type="Pfam" id="PF00752">
    <property type="entry name" value="XPG_N"/>
    <property type="match status" value="1"/>
</dbReference>
<keyword evidence="18" id="KW-1185">Reference proteome</keyword>
<evidence type="ECO:0000256" key="6">
    <source>
        <dbReference type="ARBA" id="ARBA00022723"/>
    </source>
</evidence>
<accession>A0A9P0H5H2</accession>
<evidence type="ECO:0000256" key="2">
    <source>
        <dbReference type="ARBA" id="ARBA00004123"/>
    </source>
</evidence>
<comment type="subcellular location">
    <subcellularLocation>
        <location evidence="2">Nucleus</location>
    </subcellularLocation>
</comment>
<feature type="domain" description="XPG N-terminal" evidence="16">
    <location>
        <begin position="1"/>
        <end position="97"/>
    </location>
</feature>
<dbReference type="SMART" id="SM00279">
    <property type="entry name" value="HhH2"/>
    <property type="match status" value="1"/>
</dbReference>
<dbReference type="SUPFAM" id="SSF88723">
    <property type="entry name" value="PIN domain-like"/>
    <property type="match status" value="1"/>
</dbReference>
<dbReference type="InterPro" id="IPR006086">
    <property type="entry name" value="XPG-I_dom"/>
</dbReference>
<dbReference type="Pfam" id="PF00867">
    <property type="entry name" value="XPG_I"/>
    <property type="match status" value="1"/>
</dbReference>
<dbReference type="SMART" id="SM00484">
    <property type="entry name" value="XPGI"/>
    <property type="match status" value="1"/>
</dbReference>
<evidence type="ECO:0000256" key="5">
    <source>
        <dbReference type="ARBA" id="ARBA00022722"/>
    </source>
</evidence>
<evidence type="ECO:0000256" key="7">
    <source>
        <dbReference type="ARBA" id="ARBA00022759"/>
    </source>
</evidence>
<dbReference type="SUPFAM" id="SSF47807">
    <property type="entry name" value="5' to 3' exonuclease, C-terminal subdomain"/>
    <property type="match status" value="1"/>
</dbReference>
<evidence type="ECO:0000313" key="17">
    <source>
        <dbReference type="EMBL" id="CAH1395803.1"/>
    </source>
</evidence>
<dbReference type="PANTHER" id="PTHR16171:SF7">
    <property type="entry name" value="DNA REPAIR PROTEIN RAD2"/>
    <property type="match status" value="1"/>
</dbReference>
<name>A0A9P0H5H2_NEZVI</name>
<keyword evidence="13" id="KW-0175">Coiled coil</keyword>
<dbReference type="Gene3D" id="3.40.50.1010">
    <property type="entry name" value="5'-nuclease"/>
    <property type="match status" value="2"/>
</dbReference>
<comment type="cofactor">
    <cofactor evidence="1">
        <name>Mg(2+)</name>
        <dbReference type="ChEBI" id="CHEBI:18420"/>
    </cofactor>
</comment>
<dbReference type="InterPro" id="IPR001044">
    <property type="entry name" value="XPG/Rad2_eukaryotes"/>
</dbReference>
<dbReference type="PANTHER" id="PTHR16171">
    <property type="entry name" value="DNA REPAIR PROTEIN COMPLEMENTING XP-G CELLS-RELATED"/>
    <property type="match status" value="1"/>
</dbReference>
<keyword evidence="6" id="KW-0479">Metal-binding</keyword>
<dbReference type="InterPro" id="IPR006085">
    <property type="entry name" value="XPG_DNA_repair_N"/>
</dbReference>
<sequence length="1024" mass="115312">MGVHGLWKLIETSGKPIPLETLENRVLAVDVSIWLYQLVKGFQSAGQSVANAYLIGLFHRICKLLFYRIKPIFVFDGGVPALKRKTIAARQNNRSKAEELGDKLRMTLLENLAKQEALGKTLGESFVLPKIFHPKEDSLFNLPPVPSEKDCEESDPDSDREVFRYKDLHSIDINSEEFMSLPPDMRHDILTELKETRKENSWAKLHLMPEEGSEFSNFQMSRLLKRRAVQVGIEQAEGEMGCRGFTISDLQSILSDQGVELAQRIAADNTTKILYADNLKKLNTNDKSSSELVESCKELFDTNEVGLEGMDSIDDSLTQNEIYKIVTDSSVPQGLKSKELQFKVLAASSDEKNDGKTQVDKELEVNDQAMENELRNSEVDLEHGILPQNSFHCQFSSPPSASFQPPSISSSESKNNSKNETNLSNNKEKLSAQSASIIISDSSKTSYCKNETNQINNNNQLSDSCNTSDTSSSILPYRFDHSNRNMFISEEIDNQNAVKDISILPGSQNTQNELGGSLPKLREICSTESSSDSEDFIEVNESSNLNTNDKSSEPNTIDFHSPSIPNEIIIDSREELKDDIFSDIFMIPDNDKLQDSNKISVKDSSPNLDENNMKYLEKDTLSTVNKIIDDSCKDLKVNVVVDRKPSENDATINKSESVHDGNYEKNFSGSTNKQDVKSITPQLSVDEIIVMKKDLERESDSLRNEALKEDRIASTITEQIIQDAQQLLQLFGIPFIIAPLEAEAQCAYLDLTHQTQGTITDDSDIWLFGGRTVYKNFFDQKKFVQQFKSTDISRCLHMGRDDMIMLALLSGSDYTPGLSGVGAVTALEIIAHFPQNEKESTIAQRLAHFADDFKKSKMKPNILSKLKKISISQGFPSTEVIKAYLEPLVDQSTERFSWQKPKLTALRDYAKEKFGWNEIRTDKLLQPVFENLNRTEGQGTLHRYFEWNFEGIENQMSKRVEKAVTLLKTPSLLDIPPSHSKAKKQIIGHSSRSTDAFQTDNNVAIKSKTPAQVNFYVYIHIDIH</sequence>
<dbReference type="InterPro" id="IPR006084">
    <property type="entry name" value="XPG/Rad2"/>
</dbReference>
<evidence type="ECO:0000256" key="4">
    <source>
        <dbReference type="ARBA" id="ARBA00022553"/>
    </source>
</evidence>
<keyword evidence="8" id="KW-0227">DNA damage</keyword>
<dbReference type="PROSITE" id="PS00842">
    <property type="entry name" value="XPG_2"/>
    <property type="match status" value="1"/>
</dbReference>
<reference evidence="17" key="1">
    <citation type="submission" date="2022-01" db="EMBL/GenBank/DDBJ databases">
        <authorList>
            <person name="King R."/>
        </authorList>
    </citation>
    <scope>NUCLEOTIDE SEQUENCE</scope>
</reference>
<keyword evidence="10" id="KW-0460">Magnesium</keyword>
<dbReference type="PROSITE" id="PS00841">
    <property type="entry name" value="XPG_1"/>
    <property type="match status" value="1"/>
</dbReference>
<feature type="region of interest" description="Disordered" evidence="14">
    <location>
        <begin position="544"/>
        <end position="563"/>
    </location>
</feature>
<evidence type="ECO:0000256" key="9">
    <source>
        <dbReference type="ARBA" id="ARBA00022801"/>
    </source>
</evidence>
<keyword evidence="4" id="KW-0597">Phosphoprotein</keyword>
<protein>
    <recommendedName>
        <fullName evidence="19">DNA repair protein complementing XP-G cells</fullName>
    </recommendedName>
</protein>
<evidence type="ECO:0008006" key="19">
    <source>
        <dbReference type="Google" id="ProtNLM"/>
    </source>
</evidence>
<evidence type="ECO:0000313" key="18">
    <source>
        <dbReference type="Proteomes" id="UP001152798"/>
    </source>
</evidence>
<evidence type="ECO:0000259" key="15">
    <source>
        <dbReference type="SMART" id="SM00484"/>
    </source>
</evidence>
<keyword evidence="7" id="KW-0255">Endonuclease</keyword>
<dbReference type="InterPro" id="IPR029060">
    <property type="entry name" value="PIN-like_dom_sf"/>
</dbReference>
<dbReference type="AlphaFoldDB" id="A0A9P0H5H2"/>
<evidence type="ECO:0000256" key="14">
    <source>
        <dbReference type="SAM" id="MobiDB-lite"/>
    </source>
</evidence>
<evidence type="ECO:0000256" key="12">
    <source>
        <dbReference type="ARBA" id="ARBA00023242"/>
    </source>
</evidence>
<dbReference type="InterPro" id="IPR036279">
    <property type="entry name" value="5-3_exonuclease_C_sf"/>
</dbReference>
<dbReference type="PRINTS" id="PR00853">
    <property type="entry name" value="XPGRADSUPER"/>
</dbReference>